<dbReference type="InterPro" id="IPR001547">
    <property type="entry name" value="Glyco_hydro_5"/>
</dbReference>
<evidence type="ECO:0000256" key="1">
    <source>
        <dbReference type="ARBA" id="ARBA00022801"/>
    </source>
</evidence>
<keyword evidence="4" id="KW-0732">Signal</keyword>
<dbReference type="InterPro" id="IPR013830">
    <property type="entry name" value="SGNH_hydro"/>
</dbReference>
<dbReference type="InterPro" id="IPR051532">
    <property type="entry name" value="Ester_Hydrolysis_Enzymes"/>
</dbReference>
<evidence type="ECO:0000259" key="5">
    <source>
        <dbReference type="Pfam" id="PF00150"/>
    </source>
</evidence>
<dbReference type="InterPro" id="IPR036514">
    <property type="entry name" value="SGNH_hydro_sf"/>
</dbReference>
<comment type="caution">
    <text evidence="7">The sequence shown here is derived from an EMBL/GenBank/DDBJ whole genome shotgun (WGS) entry which is preliminary data.</text>
</comment>
<dbReference type="PROSITE" id="PS00659">
    <property type="entry name" value="GLYCOSYL_HYDROL_F5"/>
    <property type="match status" value="1"/>
</dbReference>
<protein>
    <submittedName>
        <fullName evidence="7">Cellulase family glycosylhydrolase</fullName>
    </submittedName>
</protein>
<comment type="similarity">
    <text evidence="3">Belongs to the glycosyl hydrolase 5 (cellulase A) family.</text>
</comment>
<organism evidence="7 8">
    <name type="scientific">Kribbella deserti</name>
    <dbReference type="NCBI Taxonomy" id="1926257"/>
    <lineage>
        <taxon>Bacteria</taxon>
        <taxon>Bacillati</taxon>
        <taxon>Actinomycetota</taxon>
        <taxon>Actinomycetes</taxon>
        <taxon>Propionibacteriales</taxon>
        <taxon>Kribbellaceae</taxon>
        <taxon>Kribbella</taxon>
    </lineage>
</organism>
<dbReference type="InterPro" id="IPR017853">
    <property type="entry name" value="GH"/>
</dbReference>
<keyword evidence="8" id="KW-1185">Reference proteome</keyword>
<dbReference type="SUPFAM" id="SSF52266">
    <property type="entry name" value="SGNH hydrolase"/>
    <property type="match status" value="1"/>
</dbReference>
<gene>
    <name evidence="7" type="ORF">ACFFGN_19385</name>
</gene>
<evidence type="ECO:0000313" key="8">
    <source>
        <dbReference type="Proteomes" id="UP001589890"/>
    </source>
</evidence>
<feature type="chain" id="PRO_5045061550" evidence="4">
    <location>
        <begin position="26"/>
        <end position="560"/>
    </location>
</feature>
<dbReference type="Gene3D" id="3.40.50.1110">
    <property type="entry name" value="SGNH hydrolase"/>
    <property type="match status" value="1"/>
</dbReference>
<dbReference type="CDD" id="cd01833">
    <property type="entry name" value="XynB_like"/>
    <property type="match status" value="1"/>
</dbReference>
<feature type="domain" description="SGNH hydrolase-type esterase" evidence="6">
    <location>
        <begin position="57"/>
        <end position="236"/>
    </location>
</feature>
<evidence type="ECO:0000256" key="2">
    <source>
        <dbReference type="ARBA" id="ARBA00023295"/>
    </source>
</evidence>
<sequence>MSRRFSLATLFALLLSVLLAIPATQATQARPASPLAPTALAAPVAPAPAAATRVMPLGDSITGSPGCWRALLSRHLRETGYTNVDFVGSRPPQGCGFDHDGENEGHGGILATGIVANNLLPGWLSASRPDVVLMHLGTNDVWSNISTSSILSTYSTMLRQMRAGNPGIKLIVAQILPMNPSGCAECYQRVVNLNNAIPGWARANSTQASPITVVDQWSGFSTATDTYDGVHPNDAGIRKMERRWYPALVAALAPASPTAVGLRVSGTRVVEANGATFVMRGVNHPHVWYPSQTSSFANIKSFGANTVRVVLGSGKRWGPTSSADVTNIISLCKRSRLICVLEVHDTTGYGEEGAAATLDQAASYWISVAGALRGQENYVVINLGNEPFGNNQQVSSTWAGATSNAIRRLRGAGLQHLLMADAPMWGQDWQNIMRDNAASVLNADPQRNTVFSIHMYGVYNTAAKVNAYFDAFRNAGLPLVVGEFGNMHSDGDPDENTIMAQAQARGIGYLGWSWSGNGGGVEYLDMVRSFNPGSLTPWGQRFLNGPNGVRQTSRQATIYG</sequence>
<keyword evidence="1 3" id="KW-0378">Hydrolase</keyword>
<accession>A0ABV6QNM9</accession>
<dbReference type="Pfam" id="PF00150">
    <property type="entry name" value="Cellulase"/>
    <property type="match status" value="1"/>
</dbReference>
<feature type="domain" description="Glycoside hydrolase family 5" evidence="5">
    <location>
        <begin position="270"/>
        <end position="517"/>
    </location>
</feature>
<dbReference type="Proteomes" id="UP001589890">
    <property type="component" value="Unassembled WGS sequence"/>
</dbReference>
<reference evidence="7 8" key="1">
    <citation type="submission" date="2024-09" db="EMBL/GenBank/DDBJ databases">
        <authorList>
            <person name="Sun Q."/>
            <person name="Mori K."/>
        </authorList>
    </citation>
    <scope>NUCLEOTIDE SEQUENCE [LARGE SCALE GENOMIC DNA]</scope>
    <source>
        <strain evidence="7 8">CGMCC 1.15906</strain>
    </source>
</reference>
<proteinExistence type="inferred from homology"/>
<feature type="signal peptide" evidence="4">
    <location>
        <begin position="1"/>
        <end position="25"/>
    </location>
</feature>
<evidence type="ECO:0000313" key="7">
    <source>
        <dbReference type="EMBL" id="MFC0626251.1"/>
    </source>
</evidence>
<dbReference type="InterPro" id="IPR018087">
    <property type="entry name" value="Glyco_hydro_5_CS"/>
</dbReference>
<evidence type="ECO:0000256" key="4">
    <source>
        <dbReference type="SAM" id="SignalP"/>
    </source>
</evidence>
<dbReference type="SUPFAM" id="SSF51445">
    <property type="entry name" value="(Trans)glycosidases"/>
    <property type="match status" value="1"/>
</dbReference>
<dbReference type="EMBL" id="JBHLTC010000023">
    <property type="protein sequence ID" value="MFC0626251.1"/>
    <property type="molecule type" value="Genomic_DNA"/>
</dbReference>
<evidence type="ECO:0000259" key="6">
    <source>
        <dbReference type="Pfam" id="PF13472"/>
    </source>
</evidence>
<evidence type="ECO:0000256" key="3">
    <source>
        <dbReference type="RuleBase" id="RU361153"/>
    </source>
</evidence>
<dbReference type="RefSeq" id="WP_380049510.1">
    <property type="nucleotide sequence ID" value="NZ_JBHLTC010000023.1"/>
</dbReference>
<dbReference type="Pfam" id="PF13472">
    <property type="entry name" value="Lipase_GDSL_2"/>
    <property type="match status" value="1"/>
</dbReference>
<dbReference type="PANTHER" id="PTHR30383:SF2">
    <property type="entry name" value="CELLULOSE-BINDING PROTEIN"/>
    <property type="match status" value="1"/>
</dbReference>
<name>A0ABV6QNM9_9ACTN</name>
<dbReference type="PANTHER" id="PTHR30383">
    <property type="entry name" value="THIOESTERASE 1/PROTEASE 1/LYSOPHOSPHOLIPASE L1"/>
    <property type="match status" value="1"/>
</dbReference>
<dbReference type="Gene3D" id="3.20.20.80">
    <property type="entry name" value="Glycosidases"/>
    <property type="match status" value="1"/>
</dbReference>
<keyword evidence="2 3" id="KW-0326">Glycosidase</keyword>